<organism evidence="2">
    <name type="scientific">Ditylum brightwellii</name>
    <dbReference type="NCBI Taxonomy" id="49249"/>
    <lineage>
        <taxon>Eukaryota</taxon>
        <taxon>Sar</taxon>
        <taxon>Stramenopiles</taxon>
        <taxon>Ochrophyta</taxon>
        <taxon>Bacillariophyta</taxon>
        <taxon>Mediophyceae</taxon>
        <taxon>Lithodesmiophycidae</taxon>
        <taxon>Lithodesmiales</taxon>
        <taxon>Lithodesmiaceae</taxon>
        <taxon>Ditylum</taxon>
    </lineage>
</organism>
<dbReference type="EMBL" id="HBNS01038946">
    <property type="protein sequence ID" value="CAE4636605.1"/>
    <property type="molecule type" value="Transcribed_RNA"/>
</dbReference>
<protein>
    <submittedName>
        <fullName evidence="2">Uncharacterized protein</fullName>
    </submittedName>
</protein>
<evidence type="ECO:0000256" key="1">
    <source>
        <dbReference type="SAM" id="MobiDB-lite"/>
    </source>
</evidence>
<dbReference type="AlphaFoldDB" id="A0A7S4S755"/>
<gene>
    <name evidence="2" type="ORF">DBRI00130_LOCUS30383</name>
</gene>
<reference evidence="2" key="1">
    <citation type="submission" date="2021-01" db="EMBL/GenBank/DDBJ databases">
        <authorList>
            <person name="Corre E."/>
            <person name="Pelletier E."/>
            <person name="Niang G."/>
            <person name="Scheremetjew M."/>
            <person name="Finn R."/>
            <person name="Kale V."/>
            <person name="Holt S."/>
            <person name="Cochrane G."/>
            <person name="Meng A."/>
            <person name="Brown T."/>
            <person name="Cohen L."/>
        </authorList>
    </citation>
    <scope>NUCLEOTIDE SEQUENCE</scope>
    <source>
        <strain evidence="2">GSO104</strain>
    </source>
</reference>
<sequence length="145" mass="14594">MSLVRRAYPDGACHAEGSIHGCLCLKGDSCSAPNDNSHGDSCSVDNHNSTDGGGDGNNSNDNGGDSGSGDHKDDSGGKEPKKDSCASHDSCDACYLSHLCHWCGGPDGACHAEGSIHGCLRGESCSVDNHNSTDGGGDGNNSNAV</sequence>
<feature type="compositionally biased region" description="Polar residues" evidence="1">
    <location>
        <begin position="33"/>
        <end position="44"/>
    </location>
</feature>
<proteinExistence type="predicted"/>
<evidence type="ECO:0000313" key="2">
    <source>
        <dbReference type="EMBL" id="CAE4636605.1"/>
    </source>
</evidence>
<name>A0A7S4S755_9STRA</name>
<feature type="compositionally biased region" description="Basic and acidic residues" evidence="1">
    <location>
        <begin position="68"/>
        <end position="88"/>
    </location>
</feature>
<feature type="region of interest" description="Disordered" evidence="1">
    <location>
        <begin position="33"/>
        <end position="88"/>
    </location>
</feature>
<accession>A0A7S4S755</accession>